<proteinExistence type="predicted"/>
<evidence type="ECO:0000313" key="3">
    <source>
        <dbReference type="Proteomes" id="UP000315947"/>
    </source>
</evidence>
<dbReference type="InterPro" id="IPR019302">
    <property type="entry name" value="CAP12/PCTIR_TIR_dom"/>
</dbReference>
<keyword evidence="3" id="KW-1185">Reference proteome</keyword>
<dbReference type="Proteomes" id="UP000315947">
    <property type="component" value="Chromosome"/>
</dbReference>
<evidence type="ECO:0000313" key="2">
    <source>
        <dbReference type="EMBL" id="QDO82282.1"/>
    </source>
</evidence>
<gene>
    <name evidence="2" type="ORF">FM037_02290</name>
</gene>
<dbReference type="EMBL" id="CP041614">
    <property type="protein sequence ID" value="QDO82282.1"/>
    <property type="molecule type" value="Genomic_DNA"/>
</dbReference>
<dbReference type="RefSeq" id="WP_144044673.1">
    <property type="nucleotide sequence ID" value="NZ_CP041614.1"/>
</dbReference>
<organism evidence="2 3">
    <name type="scientific">Shewanella psychropiezotolerans</name>
    <dbReference type="NCBI Taxonomy" id="2593655"/>
    <lineage>
        <taxon>Bacteria</taxon>
        <taxon>Pseudomonadati</taxon>
        <taxon>Pseudomonadota</taxon>
        <taxon>Gammaproteobacteria</taxon>
        <taxon>Alteromonadales</taxon>
        <taxon>Shewanellaceae</taxon>
        <taxon>Shewanella</taxon>
    </lineage>
</organism>
<protein>
    <recommendedName>
        <fullName evidence="1">CD-NTase-associated protein 12/Pycsar effector protein TIR domain-containing protein</fullName>
    </recommendedName>
</protein>
<feature type="domain" description="CD-NTase-associated protein 12/Pycsar effector protein TIR" evidence="1">
    <location>
        <begin position="184"/>
        <end position="299"/>
    </location>
</feature>
<reference evidence="2 3" key="1">
    <citation type="submission" date="2019-07" db="EMBL/GenBank/DDBJ databases">
        <title>Shewanella sp. YLB-06 whole genomic sequence.</title>
        <authorList>
            <person name="Yu L."/>
        </authorList>
    </citation>
    <scope>NUCLEOTIDE SEQUENCE [LARGE SCALE GENOMIC DNA]</scope>
    <source>
        <strain evidence="2 3">YLB-06</strain>
    </source>
</reference>
<sequence>MANISHRAKSVIEEYLKMGQGYLLDFSDRTFNAFFMDFGIDMTEDKYYRLSSGSKANRFRVLMEDASNEELANVLSYLLGQRKLLDENTQGYEAQPVLEMSFTDVIKELVSVNKQIPPWENPVEKKVPNTLTNLVAQSLVKRRTPRSSADTPLVLSPLITQQSFQPRQEKVKSVQSEEPKSLKKVFIVHGHDELVTLSVKSFIQDLGLVPIILRSQASAGQTILEKLISYGKVDYAIILYTHCDEGRKAGDTDFKPRARQNVVFEHGYFIGTLGRDKVAAIVKQGVEIQNDISGVVYIGWSDGSDWKTQLVIELEAAKLKVDRGAVFK</sequence>
<name>A0ABX5WVU6_9GAMM</name>
<evidence type="ECO:0000259" key="1">
    <source>
        <dbReference type="Pfam" id="PF10137"/>
    </source>
</evidence>
<accession>A0ABX5WVU6</accession>
<dbReference type="Pfam" id="PF10137">
    <property type="entry name" value="CAP12-PCTIR_TIR"/>
    <property type="match status" value="1"/>
</dbReference>